<keyword evidence="2" id="KW-0472">Membrane</keyword>
<feature type="region of interest" description="Disordered" evidence="1">
    <location>
        <begin position="1"/>
        <end position="32"/>
    </location>
</feature>
<organism evidence="3 4">
    <name type="scientific">Symbiodinium microadriaticum</name>
    <name type="common">Dinoflagellate</name>
    <name type="synonym">Zooxanthella microadriatica</name>
    <dbReference type="NCBI Taxonomy" id="2951"/>
    <lineage>
        <taxon>Eukaryota</taxon>
        <taxon>Sar</taxon>
        <taxon>Alveolata</taxon>
        <taxon>Dinophyceae</taxon>
        <taxon>Suessiales</taxon>
        <taxon>Symbiodiniaceae</taxon>
        <taxon>Symbiodinium</taxon>
    </lineage>
</organism>
<evidence type="ECO:0000313" key="3">
    <source>
        <dbReference type="EMBL" id="OLQ03938.1"/>
    </source>
</evidence>
<dbReference type="Proteomes" id="UP000186817">
    <property type="component" value="Unassembled WGS sequence"/>
</dbReference>
<feature type="compositionally biased region" description="Basic and acidic residues" evidence="1">
    <location>
        <begin position="65"/>
        <end position="74"/>
    </location>
</feature>
<feature type="compositionally biased region" description="Basic and acidic residues" evidence="1">
    <location>
        <begin position="12"/>
        <end position="32"/>
    </location>
</feature>
<keyword evidence="2" id="KW-1133">Transmembrane helix</keyword>
<keyword evidence="4" id="KW-1185">Reference proteome</keyword>
<accession>A0A1Q9E952</accession>
<dbReference type="PANTHER" id="PTHR48209:SF2">
    <property type="entry name" value="FI24008P1"/>
    <property type="match status" value="1"/>
</dbReference>
<sequence length="311" mass="33126">MAGLRVGATSPKRSDMLNLQEERRAVAERPRRSDKLAMAVARVHYSVLLADPTVSQIEEEEHQDTDEAAKREPLMDIPTTPRQTRSRVISSAPRGMQLSVEPPGPQASTSELQHVLASVRSKGRWAVPTTMNLSPSCDVAHSVAVKKLQWQTRIRFGHFLELIFREGVSGHSLRRTSSSFSWKVGAVVAMTHDEDGDEDGNDDGDDADDDDDDDDDDDVDDDDDDDDDDDGDDADDADDDDDDDDVGGDEDHDDNNDEGEADADADAGAGAGAGAGAKAHADAVAAADADLAVAVALAVAVVVAVVVVAAW</sequence>
<dbReference type="AlphaFoldDB" id="A0A1Q9E952"/>
<name>A0A1Q9E952_SYMMI</name>
<dbReference type="EMBL" id="LSRX01000222">
    <property type="protein sequence ID" value="OLQ03938.1"/>
    <property type="molecule type" value="Genomic_DNA"/>
</dbReference>
<gene>
    <name evidence="3" type="ORF">AK812_SmicGene13030</name>
</gene>
<proteinExistence type="predicted"/>
<feature type="region of interest" description="Disordered" evidence="1">
    <location>
        <begin position="191"/>
        <end position="281"/>
    </location>
</feature>
<evidence type="ECO:0000313" key="4">
    <source>
        <dbReference type="Proteomes" id="UP000186817"/>
    </source>
</evidence>
<feature type="transmembrane region" description="Helical" evidence="2">
    <location>
        <begin position="291"/>
        <end position="310"/>
    </location>
</feature>
<comment type="caution">
    <text evidence="3">The sequence shown here is derived from an EMBL/GenBank/DDBJ whole genome shotgun (WGS) entry which is preliminary data.</text>
</comment>
<dbReference type="PANTHER" id="PTHR48209">
    <property type="entry name" value="AGL056WP"/>
    <property type="match status" value="1"/>
</dbReference>
<feature type="compositionally biased region" description="Polar residues" evidence="1">
    <location>
        <begin position="80"/>
        <end position="89"/>
    </location>
</feature>
<evidence type="ECO:0000256" key="2">
    <source>
        <dbReference type="SAM" id="Phobius"/>
    </source>
</evidence>
<feature type="region of interest" description="Disordered" evidence="1">
    <location>
        <begin position="54"/>
        <end position="89"/>
    </location>
</feature>
<protein>
    <submittedName>
        <fullName evidence="3">Uncharacterized protein</fullName>
    </submittedName>
</protein>
<keyword evidence="2" id="KW-0812">Transmembrane</keyword>
<reference evidence="3 4" key="1">
    <citation type="submission" date="2016-02" db="EMBL/GenBank/DDBJ databases">
        <title>Genome analysis of coral dinoflagellate symbionts highlights evolutionary adaptations to a symbiotic lifestyle.</title>
        <authorList>
            <person name="Aranda M."/>
            <person name="Li Y."/>
            <person name="Liew Y.J."/>
            <person name="Baumgarten S."/>
            <person name="Simakov O."/>
            <person name="Wilson M."/>
            <person name="Piel J."/>
            <person name="Ashoor H."/>
            <person name="Bougouffa S."/>
            <person name="Bajic V.B."/>
            <person name="Ryu T."/>
            <person name="Ravasi T."/>
            <person name="Bayer T."/>
            <person name="Micklem G."/>
            <person name="Kim H."/>
            <person name="Bhak J."/>
            <person name="Lajeunesse T.C."/>
            <person name="Voolstra C.R."/>
        </authorList>
    </citation>
    <scope>NUCLEOTIDE SEQUENCE [LARGE SCALE GENOMIC DNA]</scope>
    <source>
        <strain evidence="3 4">CCMP2467</strain>
    </source>
</reference>
<evidence type="ECO:0000256" key="1">
    <source>
        <dbReference type="SAM" id="MobiDB-lite"/>
    </source>
</evidence>
<feature type="compositionally biased region" description="Acidic residues" evidence="1">
    <location>
        <begin position="194"/>
        <end position="265"/>
    </location>
</feature>